<dbReference type="AlphaFoldDB" id="A0AAW8F5L1"/>
<dbReference type="Proteomes" id="UP001234216">
    <property type="component" value="Unassembled WGS sequence"/>
</dbReference>
<organism evidence="2 3">
    <name type="scientific">Streptomyces canus</name>
    <dbReference type="NCBI Taxonomy" id="58343"/>
    <lineage>
        <taxon>Bacteria</taxon>
        <taxon>Bacillati</taxon>
        <taxon>Actinomycetota</taxon>
        <taxon>Actinomycetes</taxon>
        <taxon>Kitasatosporales</taxon>
        <taxon>Streptomycetaceae</taxon>
        <taxon>Streptomyces</taxon>
        <taxon>Streptomyces aurantiacus group</taxon>
    </lineage>
</organism>
<proteinExistence type="predicted"/>
<evidence type="ECO:0000313" key="2">
    <source>
        <dbReference type="EMBL" id="MDQ0904650.1"/>
    </source>
</evidence>
<reference evidence="2" key="1">
    <citation type="submission" date="2023-07" db="EMBL/GenBank/DDBJ databases">
        <title>Comparative genomics of wheat-associated soil bacteria to identify genetic determinants of phenazine resistance.</title>
        <authorList>
            <person name="Mouncey N."/>
        </authorList>
    </citation>
    <scope>NUCLEOTIDE SEQUENCE</scope>
    <source>
        <strain evidence="2">V4I22</strain>
    </source>
</reference>
<accession>A0AAW8F5L1</accession>
<evidence type="ECO:0000313" key="3">
    <source>
        <dbReference type="Proteomes" id="UP001234216"/>
    </source>
</evidence>
<feature type="region of interest" description="Disordered" evidence="1">
    <location>
        <begin position="1"/>
        <end position="37"/>
    </location>
</feature>
<sequence>MSQLIPLRAPVDDSGLPHKAPAALPQQSTGVTADPRQGDVMPLGHTVTITASEMDEIIARLQPHFPPYLRKIEPGPYGGLRFGFAPFTGREAEPSRPQSFWDDPQLTFVRQSENPVEHRLRRCAGQILDDLYEEAREQWKDAAYVADLKQVVGDAPDRWRAYERETKALESAYAYLRTPDAAREWPAALSRMVDAQDRTRTAAAAFDERAWEIARVHDKHLYADLGHDAALAQAGYPEAKDWHIASADEYGSTYYSSFNTHVPLTERTRRLIEQQNNHITKVGRLSGAFAD</sequence>
<protein>
    <submittedName>
        <fullName evidence="2">Uncharacterized protein</fullName>
    </submittedName>
</protein>
<name>A0AAW8F5L1_9ACTN</name>
<dbReference type="EMBL" id="JAUSZV010000004">
    <property type="protein sequence ID" value="MDQ0904650.1"/>
    <property type="molecule type" value="Genomic_DNA"/>
</dbReference>
<evidence type="ECO:0000256" key="1">
    <source>
        <dbReference type="SAM" id="MobiDB-lite"/>
    </source>
</evidence>
<comment type="caution">
    <text evidence="2">The sequence shown here is derived from an EMBL/GenBank/DDBJ whole genome shotgun (WGS) entry which is preliminary data.</text>
</comment>
<dbReference type="RefSeq" id="WP_306972224.1">
    <property type="nucleotide sequence ID" value="NZ_JAUSZV010000004.1"/>
</dbReference>
<gene>
    <name evidence="2" type="ORF">QFZ22_000635</name>
</gene>